<evidence type="ECO:0000313" key="3">
    <source>
        <dbReference type="EMBL" id="GER51550.1"/>
    </source>
</evidence>
<comment type="caution">
    <text evidence="3">The sequence shown here is derived from an EMBL/GenBank/DDBJ whole genome shotgun (WGS) entry which is preliminary data.</text>
</comment>
<feature type="compositionally biased region" description="Polar residues" evidence="1">
    <location>
        <begin position="8"/>
        <end position="23"/>
    </location>
</feature>
<evidence type="ECO:0000313" key="4">
    <source>
        <dbReference type="Proteomes" id="UP000325081"/>
    </source>
</evidence>
<proteinExistence type="predicted"/>
<sequence length="316" mass="35124">MAGRGRAPSSTTTSSDLENSSRESQISSVIDQWEVQYSRFISNSSCTRKRTHPSLSPYQNRRLTDGTWISATVASLKLEYRRPSTGASCAVIVVVIRSQVLEEHCVTLMNFSWPQVSCVSGFPERGCRSVLVSYKDGVGQASICMILSMSFLQKFALRFSTIHDSGTFMAIVKEIMESGKIKLIGSPVSKSKMSSQDEVISFDGPAHRNEVDQKWKAAEVNSTQVMLPSSKLDKVQDSESPEKIIDYEPANAMPVLPPSFSQLMKNCYPAVTEEKPMELEGDLKTQFMRYLERTSFTDLLATVEDVISVLDGDIEL</sequence>
<accession>A0A5A7R2H7</accession>
<dbReference type="Proteomes" id="UP000325081">
    <property type="component" value="Unassembled WGS sequence"/>
</dbReference>
<evidence type="ECO:0000259" key="2">
    <source>
        <dbReference type="Pfam" id="PF25349"/>
    </source>
</evidence>
<feature type="domain" description="Poor homologous synapsis 1 PH" evidence="2">
    <location>
        <begin position="31"/>
        <end position="180"/>
    </location>
</feature>
<evidence type="ECO:0000256" key="1">
    <source>
        <dbReference type="SAM" id="MobiDB-lite"/>
    </source>
</evidence>
<dbReference type="OrthoDB" id="1864854at2759"/>
<protein>
    <submittedName>
        <fullName evidence="3">Poor homologous synapsis 1</fullName>
    </submittedName>
</protein>
<dbReference type="Pfam" id="PF25349">
    <property type="entry name" value="PH_PHS1"/>
    <property type="match status" value="1"/>
</dbReference>
<dbReference type="EMBL" id="BKCP01009737">
    <property type="protein sequence ID" value="GER51550.1"/>
    <property type="molecule type" value="Genomic_DNA"/>
</dbReference>
<feature type="region of interest" description="Disordered" evidence="1">
    <location>
        <begin position="1"/>
        <end position="23"/>
    </location>
</feature>
<organism evidence="3 4">
    <name type="scientific">Striga asiatica</name>
    <name type="common">Asiatic witchweed</name>
    <name type="synonym">Buchnera asiatica</name>
    <dbReference type="NCBI Taxonomy" id="4170"/>
    <lineage>
        <taxon>Eukaryota</taxon>
        <taxon>Viridiplantae</taxon>
        <taxon>Streptophyta</taxon>
        <taxon>Embryophyta</taxon>
        <taxon>Tracheophyta</taxon>
        <taxon>Spermatophyta</taxon>
        <taxon>Magnoliopsida</taxon>
        <taxon>eudicotyledons</taxon>
        <taxon>Gunneridae</taxon>
        <taxon>Pentapetalae</taxon>
        <taxon>asterids</taxon>
        <taxon>lamiids</taxon>
        <taxon>Lamiales</taxon>
        <taxon>Orobanchaceae</taxon>
        <taxon>Buchnereae</taxon>
        <taxon>Striga</taxon>
    </lineage>
</organism>
<reference evidence="4" key="1">
    <citation type="journal article" date="2019" name="Curr. Biol.">
        <title>Genome Sequence of Striga asiatica Provides Insight into the Evolution of Plant Parasitism.</title>
        <authorList>
            <person name="Yoshida S."/>
            <person name="Kim S."/>
            <person name="Wafula E.K."/>
            <person name="Tanskanen J."/>
            <person name="Kim Y.M."/>
            <person name="Honaas L."/>
            <person name="Yang Z."/>
            <person name="Spallek T."/>
            <person name="Conn C.E."/>
            <person name="Ichihashi Y."/>
            <person name="Cheong K."/>
            <person name="Cui S."/>
            <person name="Der J.P."/>
            <person name="Gundlach H."/>
            <person name="Jiao Y."/>
            <person name="Hori C."/>
            <person name="Ishida J.K."/>
            <person name="Kasahara H."/>
            <person name="Kiba T."/>
            <person name="Kim M.S."/>
            <person name="Koo N."/>
            <person name="Laohavisit A."/>
            <person name="Lee Y.H."/>
            <person name="Lumba S."/>
            <person name="McCourt P."/>
            <person name="Mortimer J.C."/>
            <person name="Mutuku J.M."/>
            <person name="Nomura T."/>
            <person name="Sasaki-Sekimoto Y."/>
            <person name="Seto Y."/>
            <person name="Wang Y."/>
            <person name="Wakatake T."/>
            <person name="Sakakibara H."/>
            <person name="Demura T."/>
            <person name="Yamaguchi S."/>
            <person name="Yoneyama K."/>
            <person name="Manabe R.I."/>
            <person name="Nelson D.C."/>
            <person name="Schulman A.H."/>
            <person name="Timko M.P."/>
            <person name="dePamphilis C.W."/>
            <person name="Choi D."/>
            <person name="Shirasu K."/>
        </authorList>
    </citation>
    <scope>NUCLEOTIDE SEQUENCE [LARGE SCALE GENOMIC DNA]</scope>
    <source>
        <strain evidence="4">cv. UVA1</strain>
    </source>
</reference>
<dbReference type="InterPro" id="IPR057619">
    <property type="entry name" value="PH_PHS1"/>
</dbReference>
<dbReference type="AlphaFoldDB" id="A0A5A7R2H7"/>
<name>A0A5A7R2H7_STRAF</name>
<keyword evidence="4" id="KW-1185">Reference proteome</keyword>
<gene>
    <name evidence="3" type="ORF">STAS_28939</name>
</gene>